<evidence type="ECO:0000313" key="1">
    <source>
        <dbReference type="EMBL" id="KAB8174832.1"/>
    </source>
</evidence>
<organism evidence="1 2">
    <name type="scientific">Marilutibacter maris</name>
    <dbReference type="NCBI Taxonomy" id="1605891"/>
    <lineage>
        <taxon>Bacteria</taxon>
        <taxon>Pseudomonadati</taxon>
        <taxon>Pseudomonadota</taxon>
        <taxon>Gammaproteobacteria</taxon>
        <taxon>Lysobacterales</taxon>
        <taxon>Lysobacteraceae</taxon>
        <taxon>Marilutibacter</taxon>
    </lineage>
</organism>
<dbReference type="AlphaFoldDB" id="A0A508ADW2"/>
<dbReference type="InterPro" id="IPR003347">
    <property type="entry name" value="JmjC_dom"/>
</dbReference>
<dbReference type="RefSeq" id="WP_141482762.1">
    <property type="nucleotide sequence ID" value="NZ_VICD02000234.1"/>
</dbReference>
<proteinExistence type="predicted"/>
<sequence>MSRAIPSARALGGHGPASVADTAARGHYRITVENEADFSVRRLCPLRHNYCDHPLLRLDRLAALAHELMPTRQCRFIVPGMTETSKFDHRSRPVDGRGIDETFERIEEPGSWIALYNIQTNPLYQAFVWEVLRSAGVLLRRERPYEARGFLFISAPPSLTPFHIDRENNFWLQIRGHKTLNLWDNTDRVAVAARDVEDFIVTQSLEHVGLTDAARPRVHAFECGPGDGAYFPCTTPHMTRSDRSWVKPGDAISMSFGVVFYTPDTRRRAYAFAANRLLRRAGIEPRMPGRSRWLDRAKRPLGMAQMAARRMRGFPLPHGF</sequence>
<accession>A0A508ADW2</accession>
<name>A0A508ADW2_9GAMM</name>
<dbReference type="PROSITE" id="PS51184">
    <property type="entry name" value="JMJC"/>
    <property type="match status" value="1"/>
</dbReference>
<protein>
    <submittedName>
        <fullName evidence="1">Cupin</fullName>
    </submittedName>
</protein>
<gene>
    <name evidence="1" type="ORF">FKV24_013650</name>
</gene>
<dbReference type="Proteomes" id="UP000320431">
    <property type="component" value="Unassembled WGS sequence"/>
</dbReference>
<dbReference type="SUPFAM" id="SSF51197">
    <property type="entry name" value="Clavaminate synthase-like"/>
    <property type="match status" value="1"/>
</dbReference>
<reference evidence="1 2" key="1">
    <citation type="submission" date="2019-10" db="EMBL/GenBank/DDBJ databases">
        <title>Lysobacter alkalisoli sp. nov., isolated from saline-alkaline soil.</title>
        <authorList>
            <person name="Sun J.-Q."/>
        </authorList>
    </citation>
    <scope>NUCLEOTIDE SEQUENCE [LARGE SCALE GENOMIC DNA]</scope>
    <source>
        <strain evidence="1 2">KCTC 42381</strain>
    </source>
</reference>
<dbReference type="Gene3D" id="2.60.120.650">
    <property type="entry name" value="Cupin"/>
    <property type="match status" value="1"/>
</dbReference>
<evidence type="ECO:0000313" key="2">
    <source>
        <dbReference type="Proteomes" id="UP000320431"/>
    </source>
</evidence>
<dbReference type="EMBL" id="VICD02000234">
    <property type="protein sequence ID" value="KAB8174832.1"/>
    <property type="molecule type" value="Genomic_DNA"/>
</dbReference>
<comment type="caution">
    <text evidence="1">The sequence shown here is derived from an EMBL/GenBank/DDBJ whole genome shotgun (WGS) entry which is preliminary data.</text>
</comment>